<evidence type="ECO:0000313" key="1">
    <source>
        <dbReference type="EMBL" id="KAK8897976.1"/>
    </source>
</evidence>
<accession>A0ABR2L4Q9</accession>
<comment type="caution">
    <text evidence="1">The sequence shown here is derived from an EMBL/GenBank/DDBJ whole genome shotgun (WGS) entry which is preliminary data.</text>
</comment>
<dbReference type="PANTHER" id="PTHR24159">
    <property type="match status" value="1"/>
</dbReference>
<keyword evidence="2" id="KW-1185">Reference proteome</keyword>
<sequence length="411" mass="49745">MEIQEYIDQRRQIYDLFLTFIDSKEEESQSYANLIEYLELKNIKKNTKESTYFIQLILHISENHNRRVDFFGKIEKILLYFSDFITSNFQSFDFFDIFQTNRRIVLFLLENKLIPEESFTILSIFKQKDQNKLRFRHLYYSALKLYVGKRKRKRLEFEISQYYQGSIESFEEKCKIGENDSYLCKLIREDLIDDFISHVSQTCLPINNFEVSSIFETNQFLLDKKPTLIEYAAFFGSIQIFKYLQMNNVELTPSLWLYAIHGSNAEIIHFLIENHIEPKDNSYWECFEEAIKCHHNEIADFLRENILSEKDISNFDSKFFNLIFEYQNMHFLQNDHNEYYLLNAIENNDFSFVKLLLDTKKFDVNSKITNANTKKIFKLYFYDIMHSDFFIKFFFEFFVDIQKVQLFDEII</sequence>
<reference evidence="1 2" key="1">
    <citation type="submission" date="2024-04" db="EMBL/GenBank/DDBJ databases">
        <title>Tritrichomonas musculus Genome.</title>
        <authorList>
            <person name="Alves-Ferreira E."/>
            <person name="Grigg M."/>
            <person name="Lorenzi H."/>
            <person name="Galac M."/>
        </authorList>
    </citation>
    <scope>NUCLEOTIDE SEQUENCE [LARGE SCALE GENOMIC DNA]</scope>
    <source>
        <strain evidence="1 2">EAF2021</strain>
    </source>
</reference>
<gene>
    <name evidence="1" type="ORF">M9Y10_000220</name>
</gene>
<dbReference type="EMBL" id="JAPFFF010000001">
    <property type="protein sequence ID" value="KAK8897976.1"/>
    <property type="molecule type" value="Genomic_DNA"/>
</dbReference>
<name>A0ABR2L4Q9_9EUKA</name>
<dbReference type="PANTHER" id="PTHR24159:SF5">
    <property type="entry name" value="ANK_REP_REGION DOMAIN-CONTAINING PROTEIN"/>
    <property type="match status" value="1"/>
</dbReference>
<dbReference type="Proteomes" id="UP001470230">
    <property type="component" value="Unassembled WGS sequence"/>
</dbReference>
<protein>
    <recommendedName>
        <fullName evidence="3">DUF3447 domain-containing protein</fullName>
    </recommendedName>
</protein>
<evidence type="ECO:0000313" key="2">
    <source>
        <dbReference type="Proteomes" id="UP001470230"/>
    </source>
</evidence>
<dbReference type="SUPFAM" id="SSF48403">
    <property type="entry name" value="Ankyrin repeat"/>
    <property type="match status" value="1"/>
</dbReference>
<evidence type="ECO:0008006" key="3">
    <source>
        <dbReference type="Google" id="ProtNLM"/>
    </source>
</evidence>
<proteinExistence type="predicted"/>
<dbReference type="Gene3D" id="1.25.40.20">
    <property type="entry name" value="Ankyrin repeat-containing domain"/>
    <property type="match status" value="1"/>
</dbReference>
<organism evidence="1 2">
    <name type="scientific">Tritrichomonas musculus</name>
    <dbReference type="NCBI Taxonomy" id="1915356"/>
    <lineage>
        <taxon>Eukaryota</taxon>
        <taxon>Metamonada</taxon>
        <taxon>Parabasalia</taxon>
        <taxon>Tritrichomonadida</taxon>
        <taxon>Tritrichomonadidae</taxon>
        <taxon>Tritrichomonas</taxon>
    </lineage>
</organism>
<dbReference type="InterPro" id="IPR036770">
    <property type="entry name" value="Ankyrin_rpt-contain_sf"/>
</dbReference>